<evidence type="ECO:0000313" key="2">
    <source>
        <dbReference type="Proteomes" id="UP000298631"/>
    </source>
</evidence>
<dbReference type="OrthoDB" id="7873006at2"/>
<keyword evidence="1" id="KW-0614">Plasmid</keyword>
<organism evidence="1 2">
    <name type="scientific">Pseudorhodobacter turbinis</name>
    <dbReference type="NCBI Taxonomy" id="2500533"/>
    <lineage>
        <taxon>Bacteria</taxon>
        <taxon>Pseudomonadati</taxon>
        <taxon>Pseudomonadota</taxon>
        <taxon>Alphaproteobacteria</taxon>
        <taxon>Rhodobacterales</taxon>
        <taxon>Paracoccaceae</taxon>
        <taxon>Pseudorhodobacter</taxon>
    </lineage>
</organism>
<name>A0A4P8EI29_9RHOB</name>
<evidence type="ECO:0000313" key="1">
    <source>
        <dbReference type="EMBL" id="QCO56626.1"/>
    </source>
</evidence>
<dbReference type="Proteomes" id="UP000298631">
    <property type="component" value="Plasmid unnamed1"/>
</dbReference>
<gene>
    <name evidence="1" type="ORF">EOK75_12420</name>
</gene>
<dbReference type="EMBL" id="CP039965">
    <property type="protein sequence ID" value="QCO56626.1"/>
    <property type="molecule type" value="Genomic_DNA"/>
</dbReference>
<geneLocation type="plasmid" evidence="1 2">
    <name>unnamed1</name>
</geneLocation>
<keyword evidence="2" id="KW-1185">Reference proteome</keyword>
<dbReference type="RefSeq" id="WP_137194406.1">
    <property type="nucleotide sequence ID" value="NZ_CP039965.1"/>
</dbReference>
<sequence>MADLATLLTQLAKLQEIRACGTQAVRYEGKEITYRSDAEIAAAIGDLERQIAAAQGRTIRQVRFHTSKGL</sequence>
<proteinExistence type="predicted"/>
<reference evidence="1 2" key="1">
    <citation type="submission" date="2019-05" db="EMBL/GenBank/DDBJ databases">
        <title>Pseudorhodobacter turbinis sp. nov., isolated from the gut of the Korean turban shell.</title>
        <authorList>
            <person name="Jeong Y.-S."/>
            <person name="Kang W.-R."/>
            <person name="Bae J.-W."/>
        </authorList>
    </citation>
    <scope>NUCLEOTIDE SEQUENCE [LARGE SCALE GENOMIC DNA]</scope>
    <source>
        <strain evidence="1 2">S12M18</strain>
        <plasmid evidence="1 2">unnamed1</plasmid>
    </source>
</reference>
<protein>
    <submittedName>
        <fullName evidence="1">Uncharacterized protein</fullName>
    </submittedName>
</protein>
<dbReference type="KEGG" id="pseb:EOK75_12420"/>
<accession>A0A4P8EI29</accession>
<dbReference type="AlphaFoldDB" id="A0A4P8EI29"/>
<dbReference type="NCBIfam" id="NF047331">
    <property type="entry name" value="phage_HTJ"/>
    <property type="match status" value="1"/>
</dbReference>